<sequence length="142" mass="15248">MSCLRQGRSVQCSRPSAGTCLATKSRALRDRVVSAAPKQARGGEDLQICLIICTTGFGLGTGLEGQLGQPSSSGLKSGDHGTPLFTRPDNLRVCIRGKQWEWITAKPSHERQANAKSDDVRPVLPPEPVVGEGWTFGCRFGK</sequence>
<evidence type="ECO:0000313" key="2">
    <source>
        <dbReference type="EMBL" id="KAK0753468.1"/>
    </source>
</evidence>
<evidence type="ECO:0000256" key="1">
    <source>
        <dbReference type="SAM" id="MobiDB-lite"/>
    </source>
</evidence>
<dbReference type="EMBL" id="JAUKUD010000001">
    <property type="protein sequence ID" value="KAK0753468.1"/>
    <property type="molecule type" value="Genomic_DNA"/>
</dbReference>
<organism evidence="2 3">
    <name type="scientific">Schizothecium vesticola</name>
    <dbReference type="NCBI Taxonomy" id="314040"/>
    <lineage>
        <taxon>Eukaryota</taxon>
        <taxon>Fungi</taxon>
        <taxon>Dikarya</taxon>
        <taxon>Ascomycota</taxon>
        <taxon>Pezizomycotina</taxon>
        <taxon>Sordariomycetes</taxon>
        <taxon>Sordariomycetidae</taxon>
        <taxon>Sordariales</taxon>
        <taxon>Schizotheciaceae</taxon>
        <taxon>Schizothecium</taxon>
    </lineage>
</organism>
<feature type="region of interest" description="Disordered" evidence="1">
    <location>
        <begin position="107"/>
        <end position="126"/>
    </location>
</feature>
<keyword evidence="3" id="KW-1185">Reference proteome</keyword>
<accession>A0AA40F927</accession>
<proteinExistence type="predicted"/>
<evidence type="ECO:0000313" key="3">
    <source>
        <dbReference type="Proteomes" id="UP001172155"/>
    </source>
</evidence>
<dbReference type="Proteomes" id="UP001172155">
    <property type="component" value="Unassembled WGS sequence"/>
</dbReference>
<protein>
    <submittedName>
        <fullName evidence="2">Uncharacterized protein</fullName>
    </submittedName>
</protein>
<reference evidence="2" key="1">
    <citation type="submission" date="2023-06" db="EMBL/GenBank/DDBJ databases">
        <title>Genome-scale phylogeny and comparative genomics of the fungal order Sordariales.</title>
        <authorList>
            <consortium name="Lawrence Berkeley National Laboratory"/>
            <person name="Hensen N."/>
            <person name="Bonometti L."/>
            <person name="Westerberg I."/>
            <person name="Brannstrom I.O."/>
            <person name="Guillou S."/>
            <person name="Cros-Aarteil S."/>
            <person name="Calhoun S."/>
            <person name="Haridas S."/>
            <person name="Kuo A."/>
            <person name="Mondo S."/>
            <person name="Pangilinan J."/>
            <person name="Riley R."/>
            <person name="LaButti K."/>
            <person name="Andreopoulos B."/>
            <person name="Lipzen A."/>
            <person name="Chen C."/>
            <person name="Yanf M."/>
            <person name="Daum C."/>
            <person name="Ng V."/>
            <person name="Clum A."/>
            <person name="Steindorff A."/>
            <person name="Ohm R."/>
            <person name="Martin F."/>
            <person name="Silar P."/>
            <person name="Natvig D."/>
            <person name="Lalanne C."/>
            <person name="Gautier V."/>
            <person name="Ament-velasquez S.L."/>
            <person name="Kruys A."/>
            <person name="Hutchinson M.I."/>
            <person name="Powell A.J."/>
            <person name="Barry K."/>
            <person name="Miller A.N."/>
            <person name="Grigoriev I.V."/>
            <person name="Debuchy R."/>
            <person name="Gladieux P."/>
            <person name="Thoren M.H."/>
            <person name="Johannesson H."/>
        </authorList>
    </citation>
    <scope>NUCLEOTIDE SEQUENCE</scope>
    <source>
        <strain evidence="2">SMH3187-1</strain>
    </source>
</reference>
<gene>
    <name evidence="2" type="ORF">B0T18DRAFT_385517</name>
</gene>
<comment type="caution">
    <text evidence="2">The sequence shown here is derived from an EMBL/GenBank/DDBJ whole genome shotgun (WGS) entry which is preliminary data.</text>
</comment>
<name>A0AA40F927_9PEZI</name>
<dbReference type="AlphaFoldDB" id="A0AA40F927"/>
<feature type="compositionally biased region" description="Basic and acidic residues" evidence="1">
    <location>
        <begin position="107"/>
        <end position="121"/>
    </location>
</feature>